<accession>A0A4D7Z2C1</accession>
<sequence length="149" mass="16396">MSEHSVRLEWEAKPHIENAGTYSRDHRVLYSSSMSVPVSAATGYMGNGELADPEQLLVNALASCHMLYFLAICEGSGYKVESYQDNAVGKVSKGSDGAFWVSEITLHPKATFSSEKQPDHTVLERMHHRAHKGCFIANSIKTPVSIELS</sequence>
<dbReference type="AlphaFoldDB" id="A0A4D7Z2C1"/>
<geneLocation type="plasmid" evidence="2">
    <name>patcfbp7129b</name>
</geneLocation>
<dbReference type="Gene3D" id="3.30.300.20">
    <property type="match status" value="1"/>
</dbReference>
<evidence type="ECO:0000313" key="2">
    <source>
        <dbReference type="Proteomes" id="UP000298649"/>
    </source>
</evidence>
<keyword evidence="1" id="KW-0614">Plasmid</keyword>
<dbReference type="RefSeq" id="WP_137006408.1">
    <property type="nucleotide sequence ID" value="NZ_CP039925.1"/>
</dbReference>
<dbReference type="InterPro" id="IPR052707">
    <property type="entry name" value="OsmC_Ohr_Peroxiredoxin"/>
</dbReference>
<dbReference type="Proteomes" id="UP000298649">
    <property type="component" value="Plasmid pAtCFBP7129b"/>
</dbReference>
<dbReference type="PANTHER" id="PTHR42830:SF2">
    <property type="entry name" value="OSMC_OHR FAMILY PROTEIN"/>
    <property type="match status" value="1"/>
</dbReference>
<proteinExistence type="predicted"/>
<dbReference type="InterPro" id="IPR003718">
    <property type="entry name" value="OsmC/Ohr_fam"/>
</dbReference>
<reference evidence="1 2" key="1">
    <citation type="submission" date="2019-04" db="EMBL/GenBank/DDBJ databases">
        <title>Complete genome sequence of Agrobacterium tumefaciens CFBP7129.</title>
        <authorList>
            <person name="Haryono M."/>
            <person name="Lin Y.-C."/>
            <person name="Lai E.-M."/>
            <person name="Kuo C.-H."/>
        </authorList>
    </citation>
    <scope>NUCLEOTIDE SEQUENCE [LARGE SCALE GENOMIC DNA]</scope>
    <source>
        <strain evidence="1 2">CFBP7129</strain>
        <plasmid evidence="2">patcfbp7129b</plasmid>
    </source>
</reference>
<dbReference type="InterPro" id="IPR036102">
    <property type="entry name" value="OsmC/Ohrsf"/>
</dbReference>
<dbReference type="EMBL" id="CP039925">
    <property type="protein sequence ID" value="QCL98092.1"/>
    <property type="molecule type" value="Genomic_DNA"/>
</dbReference>
<evidence type="ECO:0000313" key="1">
    <source>
        <dbReference type="EMBL" id="QCL98092.1"/>
    </source>
</evidence>
<dbReference type="SUPFAM" id="SSF82784">
    <property type="entry name" value="OsmC-like"/>
    <property type="match status" value="1"/>
</dbReference>
<dbReference type="Pfam" id="PF02566">
    <property type="entry name" value="OsmC"/>
    <property type="match status" value="1"/>
</dbReference>
<name>A0A4D7Z2C1_AGRTU</name>
<dbReference type="InterPro" id="IPR015946">
    <property type="entry name" value="KH_dom-like_a/b"/>
</dbReference>
<gene>
    <name evidence="1" type="ORF">CFBP7129_28280</name>
</gene>
<protein>
    <submittedName>
        <fullName evidence="1">OsmC family peroxiredoxin</fullName>
    </submittedName>
</protein>
<organism evidence="1 2">
    <name type="scientific">Agrobacterium tumefaciens</name>
    <dbReference type="NCBI Taxonomy" id="358"/>
    <lineage>
        <taxon>Bacteria</taxon>
        <taxon>Pseudomonadati</taxon>
        <taxon>Pseudomonadota</taxon>
        <taxon>Alphaproteobacteria</taxon>
        <taxon>Hyphomicrobiales</taxon>
        <taxon>Rhizobiaceae</taxon>
        <taxon>Rhizobium/Agrobacterium group</taxon>
        <taxon>Agrobacterium</taxon>
        <taxon>Agrobacterium tumefaciens complex</taxon>
    </lineage>
</organism>
<dbReference type="PANTHER" id="PTHR42830">
    <property type="entry name" value="OSMOTICALLY INDUCIBLE FAMILY PROTEIN"/>
    <property type="match status" value="1"/>
</dbReference>